<dbReference type="EMBL" id="CP078093">
    <property type="protein sequence ID" value="QXM06147.1"/>
    <property type="molecule type" value="Genomic_DNA"/>
</dbReference>
<evidence type="ECO:0000313" key="2">
    <source>
        <dbReference type="EMBL" id="QXM06147.1"/>
    </source>
</evidence>
<evidence type="ECO:0008006" key="4">
    <source>
        <dbReference type="Google" id="ProtNLM"/>
    </source>
</evidence>
<keyword evidence="3" id="KW-1185">Reference proteome</keyword>
<gene>
    <name evidence="2" type="ORF">KVH43_12475</name>
</gene>
<protein>
    <recommendedName>
        <fullName evidence="4">Flagellar motility protein MotE, a chaperone for MotC folding</fullName>
    </recommendedName>
</protein>
<name>A0ABX8RAS0_9CLOT</name>
<keyword evidence="1" id="KW-0472">Membrane</keyword>
<dbReference type="RefSeq" id="WP_218282844.1">
    <property type="nucleotide sequence ID" value="NZ_CP078093.1"/>
</dbReference>
<feature type="transmembrane region" description="Helical" evidence="1">
    <location>
        <begin position="12"/>
        <end position="38"/>
    </location>
</feature>
<accession>A0ABX8RAS0</accession>
<keyword evidence="1" id="KW-0812">Transmembrane</keyword>
<reference evidence="2" key="1">
    <citation type="submission" date="2021-07" db="EMBL/GenBank/DDBJ databases">
        <title>Complete genome sequence of Crassaminicella sp. 143-21, isolated from a deep-sea hydrothermal vent.</title>
        <authorList>
            <person name="Li X."/>
        </authorList>
    </citation>
    <scope>NUCLEOTIDE SEQUENCE</scope>
    <source>
        <strain evidence="2">143-21</strain>
    </source>
</reference>
<keyword evidence="1" id="KW-1133">Transmembrane helix</keyword>
<evidence type="ECO:0000256" key="1">
    <source>
        <dbReference type="SAM" id="Phobius"/>
    </source>
</evidence>
<proteinExistence type="predicted"/>
<dbReference type="Proteomes" id="UP000886818">
    <property type="component" value="Chromosome"/>
</dbReference>
<evidence type="ECO:0000313" key="3">
    <source>
        <dbReference type="Proteomes" id="UP000886818"/>
    </source>
</evidence>
<sequence length="419" mass="48252">MAKSKEREKNSMGIGKILLIVAAVFITIPIMIMSIVYVTNDNFKFVANKYLSKVSGPIGNYFESFPTKEEEERKKRTVAKYLIGLDAESASDKLTIIKNEDEKLYSDLIKICTQLNSNQTKKILEYRRQGDIKKDILSSIIEQIKSEKTKELQEKAKYYENTSLVNAVQEINTNLMNETVSYNTMGLILEQMKEGNAADILKYLKAEVKNKLLANYQSNEKRKKVTDILNKMNDREKELVNIANIYNSENAEKLLEDIGSEQKYKLNELSTIYRNMNMLKAAKVLAKTQDENFTYKLLEQIKNDEVLIKGNDTLTEDLMRAIKIYREYDQKVDELVKIYTKMEPKQIGDMISKLFKSRKAPEKYTFNNEDQITITDQDLAISVLEKLKEKTVAQVLEALDSDLASDISKKLTLPSKQLK</sequence>
<organism evidence="2 3">
    <name type="scientific">Crassaminicella indica</name>
    <dbReference type="NCBI Taxonomy" id="2855394"/>
    <lineage>
        <taxon>Bacteria</taxon>
        <taxon>Bacillati</taxon>
        <taxon>Bacillota</taxon>
        <taxon>Clostridia</taxon>
        <taxon>Eubacteriales</taxon>
        <taxon>Clostridiaceae</taxon>
        <taxon>Crassaminicella</taxon>
    </lineage>
</organism>